<reference evidence="5" key="1">
    <citation type="submission" date="2013-08" db="EMBL/GenBank/DDBJ databases">
        <authorList>
            <person name="Mendez C."/>
            <person name="Richter M."/>
            <person name="Ferrer M."/>
            <person name="Sanchez J."/>
        </authorList>
    </citation>
    <scope>NUCLEOTIDE SEQUENCE</scope>
</reference>
<dbReference type="InterPro" id="IPR022409">
    <property type="entry name" value="PKD/Chitinase_dom"/>
</dbReference>
<evidence type="ECO:0000256" key="3">
    <source>
        <dbReference type="SAM" id="MobiDB-lite"/>
    </source>
</evidence>
<dbReference type="SMART" id="SM00089">
    <property type="entry name" value="PKD"/>
    <property type="match status" value="1"/>
</dbReference>
<comment type="caution">
    <text evidence="5">The sequence shown here is derived from an EMBL/GenBank/DDBJ whole genome shotgun (WGS) entry which is preliminary data.</text>
</comment>
<feature type="domain" description="PKD" evidence="4">
    <location>
        <begin position="351"/>
        <end position="438"/>
    </location>
</feature>
<dbReference type="InterPro" id="IPR035986">
    <property type="entry name" value="PKD_dom_sf"/>
</dbReference>
<dbReference type="PROSITE" id="PS50093">
    <property type="entry name" value="PKD"/>
    <property type="match status" value="1"/>
</dbReference>
<feature type="compositionally biased region" description="Low complexity" evidence="3">
    <location>
        <begin position="528"/>
        <end position="548"/>
    </location>
</feature>
<dbReference type="Pfam" id="PF18911">
    <property type="entry name" value="PKD_4"/>
    <property type="match status" value="1"/>
</dbReference>
<dbReference type="InterPro" id="IPR000601">
    <property type="entry name" value="PKD_dom"/>
</dbReference>
<proteinExistence type="predicted"/>
<dbReference type="SUPFAM" id="SSF117281">
    <property type="entry name" value="Kelch motif"/>
    <property type="match status" value="1"/>
</dbReference>
<keyword evidence="2" id="KW-0677">Repeat</keyword>
<dbReference type="Gene3D" id="2.120.10.80">
    <property type="entry name" value="Kelch-type beta propeller"/>
    <property type="match status" value="1"/>
</dbReference>
<dbReference type="CDD" id="cd00146">
    <property type="entry name" value="PKD"/>
    <property type="match status" value="1"/>
</dbReference>
<dbReference type="EMBL" id="AUZY01009503">
    <property type="protein sequence ID" value="EQD41822.1"/>
    <property type="molecule type" value="Genomic_DNA"/>
</dbReference>
<evidence type="ECO:0000259" key="4">
    <source>
        <dbReference type="PROSITE" id="PS50093"/>
    </source>
</evidence>
<evidence type="ECO:0000256" key="1">
    <source>
        <dbReference type="ARBA" id="ARBA00022441"/>
    </source>
</evidence>
<sequence length="548" mass="56040">LALLLGGLLVPPPSSGPPGLGVRMDGSHEASAPGPYLASWSSSGSDLLPVANMSYALYEGGPAFPLVFGGSYTCGRFCNETLGYLTAQGAEGWYDISPAHSPPPRSEASLTWDPVLGGALLFGGLGPAGALNDTWLYSRATGWTELFPSDSPSARYNAAMTYDPSLHAVVLFGGEGPGGPDGGTWTFNGTTWAALPASPAPSPRSGASLLYDTPMGRIVLFGGSGRSGFDADSWTFNGTAWRDLPLASGPSPRADAILVGTGNGSPLLYGGVGAQGALNDTWFLTNGSWAAVSYAGGIGPPPLIGPSLVANPTLGPNFYVLMGGFGPPSALAQSWNLYAPFGGVPNGTRPLTASLTTSGSEGTAPFSVTFSATVQGGEAPYEVSWNFDDGYTGSGSLSEIHTFQSPGTYAVSLLVIDAQGNRAETSVSIVVRAPPPPSLLDFLGGPPVWALAIVLGSVSAWGVEGTVSELLRGRRLNRQVGSPPSRMARTAVAVHRFARRPRGGRSSGSSGRSGGPGRSPSLPGGGPARPSRGWPAGSSSRSPRSWWG</sequence>
<accession>T0ZCI1</accession>
<dbReference type="InterPro" id="IPR015915">
    <property type="entry name" value="Kelch-typ_b-propeller"/>
</dbReference>
<gene>
    <name evidence="5" type="ORF">B1B_14358</name>
</gene>
<organism evidence="5">
    <name type="scientific">mine drainage metagenome</name>
    <dbReference type="NCBI Taxonomy" id="410659"/>
    <lineage>
        <taxon>unclassified sequences</taxon>
        <taxon>metagenomes</taxon>
        <taxon>ecological metagenomes</taxon>
    </lineage>
</organism>
<evidence type="ECO:0000313" key="5">
    <source>
        <dbReference type="EMBL" id="EQD41822.1"/>
    </source>
</evidence>
<reference evidence="5" key="2">
    <citation type="journal article" date="2014" name="ISME J.">
        <title>Microbial stratification in low pH oxic and suboxic macroscopic growths along an acid mine drainage.</title>
        <authorList>
            <person name="Mendez-Garcia C."/>
            <person name="Mesa V."/>
            <person name="Sprenger R.R."/>
            <person name="Richter M."/>
            <person name="Diez M.S."/>
            <person name="Solano J."/>
            <person name="Bargiela R."/>
            <person name="Golyshina O.V."/>
            <person name="Manteca A."/>
            <person name="Ramos J.L."/>
            <person name="Gallego J.R."/>
            <person name="Llorente I."/>
            <person name="Martins Dos Santos V.A."/>
            <person name="Jensen O.N."/>
            <person name="Pelaez A.I."/>
            <person name="Sanchez J."/>
            <person name="Ferrer M."/>
        </authorList>
    </citation>
    <scope>NUCLEOTIDE SEQUENCE</scope>
</reference>
<dbReference type="SUPFAM" id="SSF49299">
    <property type="entry name" value="PKD domain"/>
    <property type="match status" value="1"/>
</dbReference>
<dbReference type="Gene3D" id="2.60.40.10">
    <property type="entry name" value="Immunoglobulins"/>
    <property type="match status" value="1"/>
</dbReference>
<feature type="non-terminal residue" evidence="5">
    <location>
        <position position="1"/>
    </location>
</feature>
<dbReference type="PANTHER" id="PTHR46093:SF18">
    <property type="entry name" value="FIBRONECTIN TYPE-III DOMAIN-CONTAINING PROTEIN"/>
    <property type="match status" value="1"/>
</dbReference>
<dbReference type="PANTHER" id="PTHR46093">
    <property type="entry name" value="ACYL-COA-BINDING DOMAIN-CONTAINING PROTEIN 5"/>
    <property type="match status" value="1"/>
</dbReference>
<name>T0ZCI1_9ZZZZ</name>
<keyword evidence="1" id="KW-0880">Kelch repeat</keyword>
<dbReference type="InterPro" id="IPR013783">
    <property type="entry name" value="Ig-like_fold"/>
</dbReference>
<dbReference type="AlphaFoldDB" id="T0ZCI1"/>
<evidence type="ECO:0000256" key="2">
    <source>
        <dbReference type="ARBA" id="ARBA00022737"/>
    </source>
</evidence>
<protein>
    <submittedName>
        <fullName evidence="5">PKD domain protein</fullName>
    </submittedName>
</protein>
<feature type="compositionally biased region" description="Gly residues" evidence="3">
    <location>
        <begin position="511"/>
        <end position="527"/>
    </location>
</feature>
<feature type="region of interest" description="Disordered" evidence="3">
    <location>
        <begin position="478"/>
        <end position="548"/>
    </location>
</feature>